<dbReference type="EMBL" id="JADJOT010000011">
    <property type="protein sequence ID" value="MBK7955737.1"/>
    <property type="molecule type" value="Genomic_DNA"/>
</dbReference>
<reference evidence="2 3" key="1">
    <citation type="submission" date="2020-10" db="EMBL/GenBank/DDBJ databases">
        <title>Connecting structure to function with the recovery of over 1000 high-quality activated sludge metagenome-assembled genomes encoding full-length rRNA genes using long-read sequencing.</title>
        <authorList>
            <person name="Singleton C.M."/>
            <person name="Petriglieri F."/>
            <person name="Kristensen J.M."/>
            <person name="Kirkegaard R.H."/>
            <person name="Michaelsen T.Y."/>
            <person name="Andersen M.H."/>
            <person name="Karst S.M."/>
            <person name="Dueholm M.S."/>
            <person name="Nielsen P.H."/>
            <person name="Albertsen M."/>
        </authorList>
    </citation>
    <scope>NUCLEOTIDE SEQUENCE [LARGE SCALE GENOMIC DNA]</scope>
    <source>
        <strain evidence="2">Fred_18-Q3-R57-64_BAT3C.720</strain>
    </source>
</reference>
<comment type="caution">
    <text evidence="2">The sequence shown here is derived from an EMBL/GenBank/DDBJ whole genome shotgun (WGS) entry which is preliminary data.</text>
</comment>
<proteinExistence type="predicted"/>
<gene>
    <name evidence="2" type="ORF">IPK02_18355</name>
</gene>
<feature type="domain" description="eCIS core" evidence="1">
    <location>
        <begin position="150"/>
        <end position="226"/>
    </location>
</feature>
<evidence type="ECO:0000313" key="3">
    <source>
        <dbReference type="Proteomes" id="UP000706151"/>
    </source>
</evidence>
<dbReference type="InterPro" id="IPR025295">
    <property type="entry name" value="eCIS_core_dom"/>
</dbReference>
<evidence type="ECO:0000259" key="1">
    <source>
        <dbReference type="Pfam" id="PF13699"/>
    </source>
</evidence>
<organism evidence="2 3">
    <name type="scientific">Candidatus Accumulibacter affinis</name>
    <dbReference type="NCBI Taxonomy" id="2954384"/>
    <lineage>
        <taxon>Bacteria</taxon>
        <taxon>Pseudomonadati</taxon>
        <taxon>Pseudomonadota</taxon>
        <taxon>Betaproteobacteria</taxon>
        <taxon>Candidatus Accumulibacter</taxon>
    </lineage>
</organism>
<dbReference type="Proteomes" id="UP000706151">
    <property type="component" value="Unassembled WGS sequence"/>
</dbReference>
<sequence length="505" mass="52992">MQRTIENQAVLQLPQAKSDGLEGVSNATASGHFGHNFSRIPVFSTDRMSRPQPSSPLATEPLPAAVQAKLVVGQANDPLEHEADQLAEQVMRMSAPSPTASGVALQRKCAACEQEELGETLRAKQHDGRESSGAEAPAIVAEVLRSPGQPLDAQARAFFEPRFGRDFSQVRIHADGRDAKSAQSIGARAYTVGRHIAFAEGQYAPGGDRGRHLLAHELAHTIQQGHSHIRRSRGDIQQGVTGLVESPEQRDEMDAGPIEVAGAIEQRIQRSAAWKGATVHETLSVAEIAFGGDSPVSWQQLNGISLKTVADADGAVKLPGITTQPLPSTDPAATWMAKVDTVPAQEGSDDETVLRPGPWTKVVTKAQAGGVTGKAACAGAGNSTFTATGSPSDDAVYKANRRHEDHHVADDKVAFEDEIGKWDKKLEDAKTAGTAFTGASEAAATAALWTAMGNTPKNAARAYRSLSFTKGGAFHGTAAGGKMSLSNPVANANCSTSGADVTNPS</sequence>
<protein>
    <submittedName>
        <fullName evidence="2">DUF4157 domain-containing protein</fullName>
    </submittedName>
</protein>
<name>A0A935W515_9PROT</name>
<dbReference type="Pfam" id="PF13699">
    <property type="entry name" value="eCIS_core"/>
    <property type="match status" value="1"/>
</dbReference>
<accession>A0A935W515</accession>
<dbReference type="AlphaFoldDB" id="A0A935W515"/>
<evidence type="ECO:0000313" key="2">
    <source>
        <dbReference type="EMBL" id="MBK7955737.1"/>
    </source>
</evidence>